<dbReference type="InterPro" id="IPR036852">
    <property type="entry name" value="Peptidase_S8/S53_dom_sf"/>
</dbReference>
<feature type="compositionally biased region" description="Basic and acidic residues" evidence="4">
    <location>
        <begin position="1"/>
        <end position="20"/>
    </location>
</feature>
<reference evidence="6 7" key="1">
    <citation type="submission" date="2019-07" db="EMBL/GenBank/DDBJ databases">
        <title>Insights of Desulfuromonas acetexigens electromicrobiology.</title>
        <authorList>
            <person name="Katuri K."/>
            <person name="Sapireddy V."/>
            <person name="Shaw D.R."/>
            <person name="Saikaly P."/>
        </authorList>
    </citation>
    <scope>NUCLEOTIDE SEQUENCE [LARGE SCALE GENOMIC DNA]</scope>
    <source>
        <strain evidence="6 7">2873</strain>
    </source>
</reference>
<dbReference type="CDD" id="cd04847">
    <property type="entry name" value="Peptidases_S8_Subtilisin_like_2"/>
    <property type="match status" value="1"/>
</dbReference>
<keyword evidence="3" id="KW-0720">Serine protease</keyword>
<accession>A0A550JH68</accession>
<dbReference type="Gene3D" id="3.40.50.200">
    <property type="entry name" value="Peptidase S8/S53 domain"/>
    <property type="match status" value="1"/>
</dbReference>
<dbReference type="GO" id="GO:0006508">
    <property type="term" value="P:proteolysis"/>
    <property type="evidence" value="ECO:0007669"/>
    <property type="project" value="UniProtKB-KW"/>
</dbReference>
<feature type="region of interest" description="Disordered" evidence="4">
    <location>
        <begin position="1"/>
        <end position="42"/>
    </location>
</feature>
<keyword evidence="1" id="KW-0645">Protease</keyword>
<keyword evidence="7" id="KW-1185">Reference proteome</keyword>
<feature type="compositionally biased region" description="Basic and acidic residues" evidence="4">
    <location>
        <begin position="729"/>
        <end position="744"/>
    </location>
</feature>
<evidence type="ECO:0000259" key="5">
    <source>
        <dbReference type="Pfam" id="PF00082"/>
    </source>
</evidence>
<feature type="compositionally biased region" description="Polar residues" evidence="4">
    <location>
        <begin position="750"/>
        <end position="759"/>
    </location>
</feature>
<organism evidence="6 7">
    <name type="scientific">Trichloromonas acetexigens</name>
    <dbReference type="NCBI Taxonomy" id="38815"/>
    <lineage>
        <taxon>Bacteria</taxon>
        <taxon>Pseudomonadati</taxon>
        <taxon>Thermodesulfobacteriota</taxon>
        <taxon>Desulfuromonadia</taxon>
        <taxon>Desulfuromonadales</taxon>
        <taxon>Trichloromonadaceae</taxon>
        <taxon>Trichloromonas</taxon>
    </lineage>
</organism>
<dbReference type="InterPro" id="IPR000209">
    <property type="entry name" value="Peptidase_S8/S53_dom"/>
</dbReference>
<evidence type="ECO:0000256" key="2">
    <source>
        <dbReference type="ARBA" id="ARBA00022801"/>
    </source>
</evidence>
<feature type="region of interest" description="Disordered" evidence="4">
    <location>
        <begin position="729"/>
        <end position="759"/>
    </location>
</feature>
<dbReference type="EMBL" id="VJVV01000003">
    <property type="protein sequence ID" value="TRO82560.1"/>
    <property type="molecule type" value="Genomic_DNA"/>
</dbReference>
<proteinExistence type="predicted"/>
<dbReference type="AlphaFoldDB" id="A0A550JH68"/>
<dbReference type="RefSeq" id="WP_092056670.1">
    <property type="nucleotide sequence ID" value="NZ_FOJJ01000023.1"/>
</dbReference>
<dbReference type="PRINTS" id="PR00723">
    <property type="entry name" value="SUBTILISIN"/>
</dbReference>
<protein>
    <submittedName>
        <fullName evidence="6">S8 family peptidase</fullName>
    </submittedName>
</protein>
<feature type="domain" description="Peptidase S8/S53" evidence="5">
    <location>
        <begin position="280"/>
        <end position="618"/>
    </location>
</feature>
<keyword evidence="2" id="KW-0378">Hydrolase</keyword>
<evidence type="ECO:0000256" key="3">
    <source>
        <dbReference type="ARBA" id="ARBA00022825"/>
    </source>
</evidence>
<dbReference type="InterPro" id="IPR034074">
    <property type="entry name" value="Y4bN_pept_dom"/>
</dbReference>
<dbReference type="Pfam" id="PF00082">
    <property type="entry name" value="Peptidase_S8"/>
    <property type="match status" value="1"/>
</dbReference>
<name>A0A550JH68_9BACT</name>
<dbReference type="SUPFAM" id="SSF52743">
    <property type="entry name" value="Subtilisin-like"/>
    <property type="match status" value="1"/>
</dbReference>
<gene>
    <name evidence="6" type="ORF">FL622_05050</name>
</gene>
<comment type="caution">
    <text evidence="6">The sequence shown here is derived from an EMBL/GenBank/DDBJ whole genome shotgun (WGS) entry which is preliminary data.</text>
</comment>
<dbReference type="Proteomes" id="UP000317155">
    <property type="component" value="Unassembled WGS sequence"/>
</dbReference>
<dbReference type="GO" id="GO:0004252">
    <property type="term" value="F:serine-type endopeptidase activity"/>
    <property type="evidence" value="ECO:0007669"/>
    <property type="project" value="InterPro"/>
</dbReference>
<dbReference type="InterPro" id="IPR015500">
    <property type="entry name" value="Peptidase_S8_subtilisin-rel"/>
</dbReference>
<evidence type="ECO:0000256" key="1">
    <source>
        <dbReference type="ARBA" id="ARBA00022670"/>
    </source>
</evidence>
<dbReference type="OrthoDB" id="9768989at2"/>
<sequence length="832" mass="92886">MATEHSHIFLRDTQETDKFTTPRGGGPQKDIPERNRQSHSTKLQNQWAAIWARAREQQESRTAVSMPTRDGVYVEFEGAPGYDLVTKSLEDRGAGIRLLNVYTIRAETDPTQEITRATVFIPSGKQEKFLKKINEYAQNESGGNKRTHATLMRSIEDLRLAVLESFWRDDLRLLPQGTTAVWCEIWLQGTDDDIEQRFRETAAALNINVQARSLRFPERTVLLGRSTREQLANLIESSPDIAEFRRAKETARFFLELENRDQTEWVNDLRSRLRVNPDATVAVCVLDTGANNGHALLRPVLADADCHAVEPGWGVNDDKGHGTLMCGVAAFGDLTDVLQHSHPLRVDHCLESAKILPPRGANDPDLYGDITIQGMYRAAIQAPERNRIGCMAVTSEDGRDQGRPSSWSAAIDKLTSGYDDDTRRLFIVSAGNIEEQQIWADYPQSNLGYSVCDPGQSWNALTVGAYTEKAILADPDLQNHVPLAQPGELSPFSSTSHNWEGKWPVKPDIVLEGGNVAHAPDGFISEHDDLSLLSTGHQPTQRQFDAINATSAAAAQAAWMAAQIQARYPEAWPETIRGLMIQSAEWPIAMKRQFLNANGRGEYSKSDYGRLLRICGYGVPNLAKALACASNSLTLISEAEIQPYTKKEGRSDCSTKDMHLHRLPWPREVLLERGEMPVALRVTLSYFIEPGPGEVGWKDKYRYASFGLRFGLNSQGETEENFIKRLNKAARDEGEGRPDTESGSERWLIGSNSRDTGSVHSDIWKGTAADIASCNLIGVYPVIGWWRERTWLGRWDRRARYSLLVSLHTPDESVDIYTPVAVQLGIPVEVTV</sequence>
<evidence type="ECO:0000313" key="6">
    <source>
        <dbReference type="EMBL" id="TRO82560.1"/>
    </source>
</evidence>
<evidence type="ECO:0000256" key="4">
    <source>
        <dbReference type="SAM" id="MobiDB-lite"/>
    </source>
</evidence>
<evidence type="ECO:0000313" key="7">
    <source>
        <dbReference type="Proteomes" id="UP000317155"/>
    </source>
</evidence>